<dbReference type="NCBIfam" id="TIGR00048">
    <property type="entry name" value="rRNA_mod_RlmN"/>
    <property type="match status" value="1"/>
</dbReference>
<sequence length="349" mass="39300">MKDIRNQTKEELVAALQKKGEKAFRGKQVYEWVAQKGVMGFEEMKNIPQTLRDQLSKDFRIDNYKIIEQHKAADGTIKVLGALADGNVVESVFMTYKHGHSACISTQVGCKMKCSFCASTIGGVVRSLTAGEYLGQIYALQRLTGERIDNVVLMGSGEPLDNYEQTVKFIKMATFTEGLNLSIRSITVSTCGLVPEIYKLADEKFGLTLAISLHNPFQEEREEIMPITKRYNIKDLIKAVDYYIEQTGRRVTFEYALIEGVNDTLLHADQLGVLLRGKLVHVNLIPVNAVKEKSYKPTKIDRINGFKSQLMDKYNINTTVRRELGSDINAACGQLRNSRLEKDESSEQK</sequence>
<comment type="caution">
    <text evidence="14">The sequence shown here is derived from an EMBL/GenBank/DDBJ whole genome shotgun (WGS) entry which is preliminary data.</text>
</comment>
<keyword evidence="6 12" id="KW-0808">Transferase</keyword>
<dbReference type="Gene3D" id="3.20.20.70">
    <property type="entry name" value="Aldolase class I"/>
    <property type="match status" value="1"/>
</dbReference>
<evidence type="ECO:0000313" key="15">
    <source>
        <dbReference type="Proteomes" id="UP001158045"/>
    </source>
</evidence>
<dbReference type="InterPro" id="IPR007197">
    <property type="entry name" value="rSAM"/>
</dbReference>
<organism evidence="14 15">
    <name type="scientific">Fusibacter bizertensis</name>
    <dbReference type="NCBI Taxonomy" id="1488331"/>
    <lineage>
        <taxon>Bacteria</taxon>
        <taxon>Bacillati</taxon>
        <taxon>Bacillota</taxon>
        <taxon>Clostridia</taxon>
        <taxon>Eubacteriales</taxon>
        <taxon>Eubacteriales Family XII. Incertae Sedis</taxon>
        <taxon>Fusibacter</taxon>
    </lineage>
</organism>
<evidence type="ECO:0000259" key="13">
    <source>
        <dbReference type="PROSITE" id="PS51918"/>
    </source>
</evidence>
<feature type="active site" description="S-methylcysteine intermediate" evidence="12">
    <location>
        <position position="332"/>
    </location>
</feature>
<reference evidence="14 15" key="1">
    <citation type="submission" date="2023-04" db="EMBL/GenBank/DDBJ databases">
        <title>Fusibacter bizertensis strain WBS, isolated from littoral bottom sediments of the Arctic seas - biochemical and genomic analysis.</title>
        <authorList>
            <person name="Brioukhanov A.L."/>
        </authorList>
    </citation>
    <scope>NUCLEOTIDE SEQUENCE [LARGE SCALE GENOMIC DNA]</scope>
    <source>
        <strain evidence="14 15">WBS</strain>
    </source>
</reference>
<feature type="binding site" evidence="12">
    <location>
        <position position="114"/>
    </location>
    <ligand>
        <name>[4Fe-4S] cluster</name>
        <dbReference type="ChEBI" id="CHEBI:49883"/>
        <note>4Fe-4S-S-AdoMet</note>
    </ligand>
</feature>
<dbReference type="InterPro" id="IPR013785">
    <property type="entry name" value="Aldolase_TIM"/>
</dbReference>
<keyword evidence="12" id="KW-1015">Disulfide bond</keyword>
<evidence type="ECO:0000256" key="12">
    <source>
        <dbReference type="HAMAP-Rule" id="MF_01849"/>
    </source>
</evidence>
<dbReference type="PANTHER" id="PTHR30544">
    <property type="entry name" value="23S RRNA METHYLTRANSFERASE"/>
    <property type="match status" value="1"/>
</dbReference>
<comment type="caution">
    <text evidence="12">Lacks conserved residue(s) required for the propagation of feature annotation.</text>
</comment>
<dbReference type="InterPro" id="IPR040072">
    <property type="entry name" value="Methyltransferase_A"/>
</dbReference>
<evidence type="ECO:0000256" key="11">
    <source>
        <dbReference type="ARBA" id="ARBA00023014"/>
    </source>
</evidence>
<dbReference type="GO" id="GO:0032259">
    <property type="term" value="P:methylation"/>
    <property type="evidence" value="ECO:0007669"/>
    <property type="project" value="UniProtKB-KW"/>
</dbReference>
<dbReference type="InterPro" id="IPR004383">
    <property type="entry name" value="rRNA_lsu_MTrfase_RlmN/Cfr"/>
</dbReference>
<keyword evidence="5 12" id="KW-0489">Methyltransferase</keyword>
<comment type="catalytic activity">
    <reaction evidence="12">
        <text>adenosine(2503) in 23S rRNA + 2 reduced [2Fe-2S]-[ferredoxin] + 2 S-adenosyl-L-methionine = 2-methyladenosine(2503) in 23S rRNA + 5'-deoxyadenosine + L-methionine + 2 oxidized [2Fe-2S]-[ferredoxin] + S-adenosyl-L-homocysteine</text>
        <dbReference type="Rhea" id="RHEA:42916"/>
        <dbReference type="Rhea" id="RHEA-COMP:10000"/>
        <dbReference type="Rhea" id="RHEA-COMP:10001"/>
        <dbReference type="Rhea" id="RHEA-COMP:10152"/>
        <dbReference type="Rhea" id="RHEA-COMP:10282"/>
        <dbReference type="ChEBI" id="CHEBI:17319"/>
        <dbReference type="ChEBI" id="CHEBI:33737"/>
        <dbReference type="ChEBI" id="CHEBI:33738"/>
        <dbReference type="ChEBI" id="CHEBI:57844"/>
        <dbReference type="ChEBI" id="CHEBI:57856"/>
        <dbReference type="ChEBI" id="CHEBI:59789"/>
        <dbReference type="ChEBI" id="CHEBI:74411"/>
        <dbReference type="ChEBI" id="CHEBI:74497"/>
        <dbReference type="EC" id="2.1.1.192"/>
    </reaction>
</comment>
<dbReference type="InterPro" id="IPR058240">
    <property type="entry name" value="rSAM_sf"/>
</dbReference>
<evidence type="ECO:0000256" key="8">
    <source>
        <dbReference type="ARBA" id="ARBA00022694"/>
    </source>
</evidence>
<feature type="binding site" evidence="12">
    <location>
        <position position="117"/>
    </location>
    <ligand>
        <name>[4Fe-4S] cluster</name>
        <dbReference type="ChEBI" id="CHEBI:49883"/>
        <note>4Fe-4S-S-AdoMet</note>
    </ligand>
</feature>
<dbReference type="SFLD" id="SFLDF00275">
    <property type="entry name" value="adenosine_C2_methyltransferase"/>
    <property type="match status" value="1"/>
</dbReference>
<feature type="domain" description="Radical SAM core" evidence="13">
    <location>
        <begin position="96"/>
        <end position="327"/>
    </location>
</feature>
<feature type="binding site" evidence="12">
    <location>
        <begin position="212"/>
        <end position="214"/>
    </location>
    <ligand>
        <name>S-adenosyl-L-methionine</name>
        <dbReference type="ChEBI" id="CHEBI:59789"/>
    </ligand>
</feature>
<keyword evidence="11 12" id="KW-0411">Iron-sulfur</keyword>
<dbReference type="Gene3D" id="1.10.150.530">
    <property type="match status" value="1"/>
</dbReference>
<feature type="binding site" evidence="12">
    <location>
        <begin position="157"/>
        <end position="158"/>
    </location>
    <ligand>
        <name>S-adenosyl-L-methionine</name>
        <dbReference type="ChEBI" id="CHEBI:59789"/>
    </ligand>
</feature>
<gene>
    <name evidence="12 14" type="primary">rlmN</name>
    <name evidence="14" type="ORF">QE109_12080</name>
</gene>
<keyword evidence="4 12" id="KW-0698">rRNA processing</keyword>
<evidence type="ECO:0000256" key="7">
    <source>
        <dbReference type="ARBA" id="ARBA00022691"/>
    </source>
</evidence>
<dbReference type="SUPFAM" id="SSF102114">
    <property type="entry name" value="Radical SAM enzymes"/>
    <property type="match status" value="1"/>
</dbReference>
<name>A0ABT6NEN8_9FIRM</name>
<protein>
    <recommendedName>
        <fullName evidence="12">Probable dual-specificity RNA methyltransferase RlmN</fullName>
        <ecNumber evidence="12">2.1.1.192</ecNumber>
    </recommendedName>
    <alternativeName>
        <fullName evidence="12">23S rRNA (adenine(2503)-C(2))-methyltransferase</fullName>
    </alternativeName>
    <alternativeName>
        <fullName evidence="12">23S rRNA m2A2503 methyltransferase</fullName>
    </alternativeName>
    <alternativeName>
        <fullName evidence="12">Ribosomal RNA large subunit methyltransferase N</fullName>
    </alternativeName>
    <alternativeName>
        <fullName evidence="12">tRNA (adenine(37)-C(2))-methyltransferase</fullName>
    </alternativeName>
    <alternativeName>
        <fullName evidence="12">tRNA m2A37 methyltransferase</fullName>
    </alternativeName>
</protein>
<dbReference type="Pfam" id="PF04055">
    <property type="entry name" value="Radical_SAM"/>
    <property type="match status" value="1"/>
</dbReference>
<evidence type="ECO:0000256" key="4">
    <source>
        <dbReference type="ARBA" id="ARBA00022552"/>
    </source>
</evidence>
<keyword evidence="2 12" id="KW-0004">4Fe-4S</keyword>
<dbReference type="PANTHER" id="PTHR30544:SF5">
    <property type="entry name" value="RADICAL SAM CORE DOMAIN-CONTAINING PROTEIN"/>
    <property type="match status" value="1"/>
</dbReference>
<dbReference type="PROSITE" id="PS51918">
    <property type="entry name" value="RADICAL_SAM"/>
    <property type="match status" value="1"/>
</dbReference>
<dbReference type="SFLD" id="SFLDS00029">
    <property type="entry name" value="Radical_SAM"/>
    <property type="match status" value="1"/>
</dbReference>
<comment type="similarity">
    <text evidence="12">Belongs to the radical SAM superfamily. RlmN family.</text>
</comment>
<dbReference type="GO" id="GO:0008168">
    <property type="term" value="F:methyltransferase activity"/>
    <property type="evidence" value="ECO:0007669"/>
    <property type="project" value="UniProtKB-KW"/>
</dbReference>
<comment type="subcellular location">
    <subcellularLocation>
        <location evidence="1 12">Cytoplasm</location>
    </subcellularLocation>
</comment>
<comment type="cofactor">
    <cofactor evidence="12">
        <name>[4Fe-4S] cluster</name>
        <dbReference type="ChEBI" id="CHEBI:49883"/>
    </cofactor>
    <text evidence="12">Binds 1 [4Fe-4S] cluster. The cluster is coordinated with 3 cysteines and an exchangeable S-adenosyl-L-methionine.</text>
</comment>
<dbReference type="InterPro" id="IPR027492">
    <property type="entry name" value="RNA_MTrfase_RlmN"/>
</dbReference>
<evidence type="ECO:0000313" key="14">
    <source>
        <dbReference type="EMBL" id="MDH8678894.1"/>
    </source>
</evidence>
<evidence type="ECO:0000256" key="9">
    <source>
        <dbReference type="ARBA" id="ARBA00022723"/>
    </source>
</evidence>
<evidence type="ECO:0000256" key="6">
    <source>
        <dbReference type="ARBA" id="ARBA00022679"/>
    </source>
</evidence>
<keyword evidence="8 12" id="KW-0819">tRNA processing</keyword>
<keyword evidence="3 12" id="KW-0963">Cytoplasm</keyword>
<dbReference type="Proteomes" id="UP001158045">
    <property type="component" value="Unassembled WGS sequence"/>
</dbReference>
<keyword evidence="9 12" id="KW-0479">Metal-binding</keyword>
<feature type="binding site" evidence="12">
    <location>
        <position position="110"/>
    </location>
    <ligand>
        <name>[4Fe-4S] cluster</name>
        <dbReference type="ChEBI" id="CHEBI:49883"/>
        <note>4Fe-4S-S-AdoMet</note>
    </ligand>
</feature>
<dbReference type="EMBL" id="JARYZI010000008">
    <property type="protein sequence ID" value="MDH8678894.1"/>
    <property type="molecule type" value="Genomic_DNA"/>
</dbReference>
<comment type="catalytic activity">
    <reaction evidence="12">
        <text>adenosine(37) in tRNA + 2 reduced [2Fe-2S]-[ferredoxin] + 2 S-adenosyl-L-methionine = 2-methyladenosine(37) in tRNA + 5'-deoxyadenosine + L-methionine + 2 oxidized [2Fe-2S]-[ferredoxin] + S-adenosyl-L-homocysteine</text>
        <dbReference type="Rhea" id="RHEA:43332"/>
        <dbReference type="Rhea" id="RHEA-COMP:10000"/>
        <dbReference type="Rhea" id="RHEA-COMP:10001"/>
        <dbReference type="Rhea" id="RHEA-COMP:10162"/>
        <dbReference type="Rhea" id="RHEA-COMP:10485"/>
        <dbReference type="ChEBI" id="CHEBI:17319"/>
        <dbReference type="ChEBI" id="CHEBI:33737"/>
        <dbReference type="ChEBI" id="CHEBI:33738"/>
        <dbReference type="ChEBI" id="CHEBI:57844"/>
        <dbReference type="ChEBI" id="CHEBI:57856"/>
        <dbReference type="ChEBI" id="CHEBI:59789"/>
        <dbReference type="ChEBI" id="CHEBI:74411"/>
        <dbReference type="ChEBI" id="CHEBI:74497"/>
        <dbReference type="EC" id="2.1.1.192"/>
    </reaction>
</comment>
<dbReference type="CDD" id="cd01335">
    <property type="entry name" value="Radical_SAM"/>
    <property type="match status" value="1"/>
</dbReference>
<keyword evidence="15" id="KW-1185">Reference proteome</keyword>
<keyword evidence="7 12" id="KW-0949">S-adenosyl-L-methionine</keyword>
<feature type="binding site" evidence="12">
    <location>
        <position position="288"/>
    </location>
    <ligand>
        <name>S-adenosyl-L-methionine</name>
        <dbReference type="ChEBI" id="CHEBI:59789"/>
    </ligand>
</feature>
<evidence type="ECO:0000256" key="1">
    <source>
        <dbReference type="ARBA" id="ARBA00004496"/>
    </source>
</evidence>
<dbReference type="HAMAP" id="MF_01849">
    <property type="entry name" value="RNA_methyltr_RlmN"/>
    <property type="match status" value="1"/>
</dbReference>
<dbReference type="PIRSF" id="PIRSF006004">
    <property type="entry name" value="CHP00048"/>
    <property type="match status" value="1"/>
</dbReference>
<keyword evidence="10 12" id="KW-0408">Iron</keyword>
<dbReference type="RefSeq" id="WP_281094787.1">
    <property type="nucleotide sequence ID" value="NZ_JARYZI010000008.1"/>
</dbReference>
<proteinExistence type="inferred from homology"/>
<evidence type="ECO:0000256" key="5">
    <source>
        <dbReference type="ARBA" id="ARBA00022603"/>
    </source>
</evidence>
<evidence type="ECO:0000256" key="2">
    <source>
        <dbReference type="ARBA" id="ARBA00022485"/>
    </source>
</evidence>
<evidence type="ECO:0000256" key="10">
    <source>
        <dbReference type="ARBA" id="ARBA00023004"/>
    </source>
</evidence>
<dbReference type="InterPro" id="IPR048641">
    <property type="entry name" value="RlmN_N"/>
</dbReference>
<dbReference type="Pfam" id="PF21016">
    <property type="entry name" value="RlmN_N"/>
    <property type="match status" value="1"/>
</dbReference>
<comment type="miscellaneous">
    <text evidence="12">Reaction proceeds by a ping-pong mechanism involving intermediate methylation of a conserved cysteine residue.</text>
</comment>
<evidence type="ECO:0000256" key="3">
    <source>
        <dbReference type="ARBA" id="ARBA00022490"/>
    </source>
</evidence>
<feature type="active site" description="Proton acceptor" evidence="12">
    <location>
        <position position="90"/>
    </location>
</feature>
<feature type="binding site" evidence="12">
    <location>
        <position position="189"/>
    </location>
    <ligand>
        <name>S-adenosyl-L-methionine</name>
        <dbReference type="ChEBI" id="CHEBI:59789"/>
    </ligand>
</feature>
<accession>A0ABT6NEN8</accession>
<comment type="function">
    <text evidence="12">Specifically methylates position 2 of adenine 2503 in 23S rRNA and position 2 of adenine 37 in tRNAs.</text>
</comment>
<dbReference type="SFLD" id="SFLDG01062">
    <property type="entry name" value="methyltransferase_(Class_A)"/>
    <property type="match status" value="1"/>
</dbReference>
<dbReference type="EC" id="2.1.1.192" evidence="12"/>